<keyword evidence="2" id="KW-1185">Reference proteome</keyword>
<dbReference type="EMBL" id="JBGNUJ010000004">
    <property type="protein sequence ID" value="KAL3960242.1"/>
    <property type="molecule type" value="Genomic_DNA"/>
</dbReference>
<gene>
    <name evidence="1" type="ORF">ACCO45_005359</name>
</gene>
<sequence length="112" mass="11498">MWRLALLVALVCAAVAAAATSVDAITASPATSLSVAWTNPPTRPASQTSKAVSVVALSEPLSNGTTHFSSTGVPTARPNATTSRSAQTELSGYEVMTPYDVARPLPAHHPLT</sequence>
<organism evidence="1 2">
    <name type="scientific">Purpureocillium lilacinum</name>
    <name type="common">Paecilomyces lilacinus</name>
    <dbReference type="NCBI Taxonomy" id="33203"/>
    <lineage>
        <taxon>Eukaryota</taxon>
        <taxon>Fungi</taxon>
        <taxon>Dikarya</taxon>
        <taxon>Ascomycota</taxon>
        <taxon>Pezizomycotina</taxon>
        <taxon>Sordariomycetes</taxon>
        <taxon>Hypocreomycetidae</taxon>
        <taxon>Hypocreales</taxon>
        <taxon>Ophiocordycipitaceae</taxon>
        <taxon>Purpureocillium</taxon>
    </lineage>
</organism>
<proteinExistence type="predicted"/>
<protein>
    <submittedName>
        <fullName evidence="1">Uncharacterized protein</fullName>
    </submittedName>
</protein>
<evidence type="ECO:0000313" key="1">
    <source>
        <dbReference type="EMBL" id="KAL3960242.1"/>
    </source>
</evidence>
<comment type="caution">
    <text evidence="1">The sequence shown here is derived from an EMBL/GenBank/DDBJ whole genome shotgun (WGS) entry which is preliminary data.</text>
</comment>
<dbReference type="Proteomes" id="UP001638806">
    <property type="component" value="Unassembled WGS sequence"/>
</dbReference>
<name>A0ACC4DWE2_PURLI</name>
<reference evidence="1" key="1">
    <citation type="submission" date="2024-12" db="EMBL/GenBank/DDBJ databases">
        <title>Comparative genomics and development of molecular markers within Purpureocillium lilacinum and among Purpureocillium species.</title>
        <authorList>
            <person name="Yeh Z.-Y."/>
            <person name="Ni N.-T."/>
            <person name="Lo P.-H."/>
            <person name="Mushyakhwo K."/>
            <person name="Lin C.-F."/>
            <person name="Nai Y.-S."/>
        </authorList>
    </citation>
    <scope>NUCLEOTIDE SEQUENCE</scope>
    <source>
        <strain evidence="1">NCHU-NPUST-175</strain>
    </source>
</reference>
<accession>A0ACC4DWE2</accession>
<evidence type="ECO:0000313" key="2">
    <source>
        <dbReference type="Proteomes" id="UP001638806"/>
    </source>
</evidence>